<keyword evidence="3" id="KW-0804">Transcription</keyword>
<evidence type="ECO:0000256" key="1">
    <source>
        <dbReference type="ARBA" id="ARBA00023015"/>
    </source>
</evidence>
<evidence type="ECO:0000313" key="6">
    <source>
        <dbReference type="Proteomes" id="UP001238163"/>
    </source>
</evidence>
<dbReference type="InterPro" id="IPR018060">
    <property type="entry name" value="HTH_AraC"/>
</dbReference>
<comment type="caution">
    <text evidence="5">The sequence shown here is derived from an EMBL/GenBank/DDBJ whole genome shotgun (WGS) entry which is preliminary data.</text>
</comment>
<dbReference type="Pfam" id="PF02311">
    <property type="entry name" value="AraC_binding"/>
    <property type="match status" value="1"/>
</dbReference>
<dbReference type="PANTHER" id="PTHR43280">
    <property type="entry name" value="ARAC-FAMILY TRANSCRIPTIONAL REGULATOR"/>
    <property type="match status" value="1"/>
</dbReference>
<evidence type="ECO:0000259" key="4">
    <source>
        <dbReference type="PROSITE" id="PS01124"/>
    </source>
</evidence>
<evidence type="ECO:0000313" key="5">
    <source>
        <dbReference type="EMBL" id="MDQ0291253.1"/>
    </source>
</evidence>
<dbReference type="Gene3D" id="1.10.10.60">
    <property type="entry name" value="Homeodomain-like"/>
    <property type="match status" value="2"/>
</dbReference>
<dbReference type="SUPFAM" id="SSF46689">
    <property type="entry name" value="Homeodomain-like"/>
    <property type="match status" value="2"/>
</dbReference>
<dbReference type="RefSeq" id="WP_307263774.1">
    <property type="nucleotide sequence ID" value="NZ_JAUSVL010000001.1"/>
</dbReference>
<dbReference type="GO" id="GO:0043565">
    <property type="term" value="F:sequence-specific DNA binding"/>
    <property type="evidence" value="ECO:0007669"/>
    <property type="project" value="InterPro"/>
</dbReference>
<evidence type="ECO:0000256" key="2">
    <source>
        <dbReference type="ARBA" id="ARBA00023125"/>
    </source>
</evidence>
<proteinExistence type="predicted"/>
<protein>
    <submittedName>
        <fullName evidence="5">AraC-like DNA-binding protein</fullName>
    </submittedName>
</protein>
<dbReference type="InterPro" id="IPR014710">
    <property type="entry name" value="RmlC-like_jellyroll"/>
</dbReference>
<gene>
    <name evidence="5" type="ORF">J3R75_003360</name>
</gene>
<dbReference type="PROSITE" id="PS01124">
    <property type="entry name" value="HTH_ARAC_FAMILY_2"/>
    <property type="match status" value="1"/>
</dbReference>
<accession>A0AAE4AQL8</accession>
<evidence type="ECO:0000256" key="3">
    <source>
        <dbReference type="ARBA" id="ARBA00023163"/>
    </source>
</evidence>
<keyword evidence="2 5" id="KW-0238">DNA-binding</keyword>
<dbReference type="InterPro" id="IPR009057">
    <property type="entry name" value="Homeodomain-like_sf"/>
</dbReference>
<feature type="domain" description="HTH araC/xylS-type" evidence="4">
    <location>
        <begin position="174"/>
        <end position="272"/>
    </location>
</feature>
<dbReference type="SUPFAM" id="SSF51215">
    <property type="entry name" value="Regulatory protein AraC"/>
    <property type="match status" value="1"/>
</dbReference>
<dbReference type="GO" id="GO:0003700">
    <property type="term" value="F:DNA-binding transcription factor activity"/>
    <property type="evidence" value="ECO:0007669"/>
    <property type="project" value="InterPro"/>
</dbReference>
<dbReference type="InterPro" id="IPR003313">
    <property type="entry name" value="AraC-bd"/>
</dbReference>
<name>A0AAE4AQL8_9BACT</name>
<dbReference type="Proteomes" id="UP001238163">
    <property type="component" value="Unassembled WGS sequence"/>
</dbReference>
<sequence length="278" mass="31277">MGKVITVAYERILYPPFKMLAWVRYPSQPRRFGTHVHDDFQTVIVLSGTLSFTAASVTTTATAGDMLVVPPEMLHESASSDACQAIQLLHSPMTLQLYGELFPLFGQQNELIRKITLPTEDSTALCHAIIDELQTPSAMSSVNLHAALMELFVTAARHLPPPTGSDLYSEQAVQRAIRYIEKHYMEKITLTDLAAQCNLSVSRFAHLFRRCTGQTPMHYIIERKLVQAEILLGFSDNSMSQIAEKLGFSSIHYFSRSFKIHKHLSPLVFRRLSRGQPD</sequence>
<organism evidence="5 6">
    <name type="scientific">Oligosphaera ethanolica</name>
    <dbReference type="NCBI Taxonomy" id="760260"/>
    <lineage>
        <taxon>Bacteria</taxon>
        <taxon>Pseudomonadati</taxon>
        <taxon>Lentisphaerota</taxon>
        <taxon>Oligosphaeria</taxon>
        <taxon>Oligosphaerales</taxon>
        <taxon>Oligosphaeraceae</taxon>
        <taxon>Oligosphaera</taxon>
    </lineage>
</organism>
<dbReference type="AlphaFoldDB" id="A0AAE4AQL8"/>
<reference evidence="5" key="1">
    <citation type="submission" date="2023-07" db="EMBL/GenBank/DDBJ databases">
        <title>Genomic Encyclopedia of Type Strains, Phase IV (KMG-IV): sequencing the most valuable type-strain genomes for metagenomic binning, comparative biology and taxonomic classification.</title>
        <authorList>
            <person name="Goeker M."/>
        </authorList>
    </citation>
    <scope>NUCLEOTIDE SEQUENCE</scope>
    <source>
        <strain evidence="5">DSM 24202</strain>
    </source>
</reference>
<dbReference type="Gene3D" id="2.60.120.10">
    <property type="entry name" value="Jelly Rolls"/>
    <property type="match status" value="1"/>
</dbReference>
<dbReference type="InterPro" id="IPR037923">
    <property type="entry name" value="HTH-like"/>
</dbReference>
<dbReference type="Pfam" id="PF12833">
    <property type="entry name" value="HTH_18"/>
    <property type="match status" value="1"/>
</dbReference>
<keyword evidence="1" id="KW-0805">Transcription regulation</keyword>
<keyword evidence="6" id="KW-1185">Reference proteome</keyword>
<dbReference type="EMBL" id="JAUSVL010000001">
    <property type="protein sequence ID" value="MDQ0291253.1"/>
    <property type="molecule type" value="Genomic_DNA"/>
</dbReference>
<dbReference type="PANTHER" id="PTHR43280:SF2">
    <property type="entry name" value="HTH-TYPE TRANSCRIPTIONAL REGULATOR EXSA"/>
    <property type="match status" value="1"/>
</dbReference>
<dbReference type="SMART" id="SM00342">
    <property type="entry name" value="HTH_ARAC"/>
    <property type="match status" value="1"/>
</dbReference>